<dbReference type="RefSeq" id="WP_285723592.1">
    <property type="nucleotide sequence ID" value="NZ_BSDD01000002.1"/>
</dbReference>
<dbReference type="InterPro" id="IPR025576">
    <property type="entry name" value="YwiC"/>
</dbReference>
<evidence type="ECO:0000313" key="3">
    <source>
        <dbReference type="Proteomes" id="UP001165089"/>
    </source>
</evidence>
<dbReference type="EMBL" id="BSDD01000002">
    <property type="protein sequence ID" value="GLH69576.1"/>
    <property type="molecule type" value="Genomic_DNA"/>
</dbReference>
<keyword evidence="1" id="KW-0472">Membrane</keyword>
<gene>
    <name evidence="2" type="ORF">GETHPA_11090</name>
</gene>
<proteinExistence type="predicted"/>
<evidence type="ECO:0008006" key="4">
    <source>
        <dbReference type="Google" id="ProtNLM"/>
    </source>
</evidence>
<sequence length="255" mass="26948">MSRALPPLRQLLPAEHGTWFMLAFPLLLGLLLRPTAAGLCLGLAALAVFLARPALRRVATGQRDPLQRRALALLGLLALALGGGALALAGPRFLLPLALAAPLVVVALRADFSRAVRSLPVELTAQAAFGALAPAILLAGGGTVRQGAVAWLLASLVGGANLAHVRHVLGHAHGLSPAELRRRRVPVHALHLLLLAASSLLTAGRGPAGLFWTLWTALLYLRALWPYRPMPARILGWREGFLSLGGLLVLWRALL</sequence>
<dbReference type="Pfam" id="PF14256">
    <property type="entry name" value="YwiC"/>
    <property type="match status" value="1"/>
</dbReference>
<keyword evidence="3" id="KW-1185">Reference proteome</keyword>
<feature type="transmembrane region" description="Helical" evidence="1">
    <location>
        <begin position="237"/>
        <end position="254"/>
    </location>
</feature>
<keyword evidence="1" id="KW-0812">Transmembrane</keyword>
<name>A0ABQ5Q5A5_9BACT</name>
<evidence type="ECO:0000256" key="1">
    <source>
        <dbReference type="SAM" id="Phobius"/>
    </source>
</evidence>
<reference evidence="2 3" key="1">
    <citation type="journal article" date="2023" name="Antonie Van Leeuwenhoek">
        <title>Mesoterricola silvestris gen. nov., sp. nov., Mesoterricola sediminis sp. nov., Geothrix oryzae sp. nov., Geothrix edaphica sp. nov., Geothrix rubra sp. nov., and Geothrix limicola sp. nov., six novel members of Acidobacteriota isolated from soils.</title>
        <authorList>
            <person name="Itoh H."/>
            <person name="Sugisawa Y."/>
            <person name="Mise K."/>
            <person name="Xu Z."/>
            <person name="Kuniyasu M."/>
            <person name="Ushijima N."/>
            <person name="Kawano K."/>
            <person name="Kobayashi E."/>
            <person name="Shiratori Y."/>
            <person name="Masuda Y."/>
            <person name="Senoo K."/>
        </authorList>
    </citation>
    <scope>NUCLEOTIDE SEQUENCE [LARGE SCALE GENOMIC DNA]</scope>
    <source>
        <strain evidence="2 3">Red803</strain>
    </source>
</reference>
<feature type="transmembrane region" description="Helical" evidence="1">
    <location>
        <begin position="93"/>
        <end position="111"/>
    </location>
</feature>
<feature type="transmembrane region" description="Helical" evidence="1">
    <location>
        <begin position="185"/>
        <end position="203"/>
    </location>
</feature>
<dbReference type="Proteomes" id="UP001165089">
    <property type="component" value="Unassembled WGS sequence"/>
</dbReference>
<feature type="transmembrane region" description="Helical" evidence="1">
    <location>
        <begin position="20"/>
        <end position="50"/>
    </location>
</feature>
<accession>A0ABQ5Q5A5</accession>
<organism evidence="2 3">
    <name type="scientific">Geothrix rubra</name>
    <dbReference type="NCBI Taxonomy" id="2927977"/>
    <lineage>
        <taxon>Bacteria</taxon>
        <taxon>Pseudomonadati</taxon>
        <taxon>Acidobacteriota</taxon>
        <taxon>Holophagae</taxon>
        <taxon>Holophagales</taxon>
        <taxon>Holophagaceae</taxon>
        <taxon>Geothrix</taxon>
    </lineage>
</organism>
<feature type="transmembrane region" description="Helical" evidence="1">
    <location>
        <begin position="70"/>
        <end position="87"/>
    </location>
</feature>
<evidence type="ECO:0000313" key="2">
    <source>
        <dbReference type="EMBL" id="GLH69576.1"/>
    </source>
</evidence>
<comment type="caution">
    <text evidence="2">The sequence shown here is derived from an EMBL/GenBank/DDBJ whole genome shotgun (WGS) entry which is preliminary data.</text>
</comment>
<keyword evidence="1" id="KW-1133">Transmembrane helix</keyword>
<protein>
    <recommendedName>
        <fullName evidence="4">YwiC-like protein</fullName>
    </recommendedName>
</protein>